<accession>A0ABQ0MTJ3</accession>
<keyword evidence="12" id="KW-1185">Reference proteome</keyword>
<dbReference type="SMART" id="SM00304">
    <property type="entry name" value="HAMP"/>
    <property type="match status" value="2"/>
</dbReference>
<evidence type="ECO:0000259" key="10">
    <source>
        <dbReference type="PROSITE" id="PS50885"/>
    </source>
</evidence>
<name>A0ABQ0MTJ3_9GAMM</name>
<dbReference type="InterPro" id="IPR004089">
    <property type="entry name" value="MCPsignal_dom"/>
</dbReference>
<dbReference type="InterPro" id="IPR003660">
    <property type="entry name" value="HAMP_dom"/>
</dbReference>
<comment type="subcellular location">
    <subcellularLocation>
        <location evidence="1">Membrane</location>
        <topology evidence="1">Multi-pass membrane protein</topology>
    </subcellularLocation>
</comment>
<sequence length="551" mass="60164">MAFLSNISVKMKISLLTGVLLLALISVASFSIMQLLSIKSAFIQFSQSAVVLETTILEVNRDLNYVSRLTRSIMLGDNYQKNHNKLEQRINDISGHFDKLVHTIKTVSDEQVKSQLASLTSKSKQSTMKFLNESLRLMNTLSETSSTSDQQAAWKKYKKEFSPLANSSRKDFSLLRTLVANNKVFIYQSSAEDVESSLSATIIISITAILVSVLLGFFIMKSIITPLEKLKRAFEEIESSSNLTIRTKVESGDELGAVSRAFDSLLQKFHHTLTEVVSIVNRLNHASNQLAKSSETTSSHIRSQRLETDMVATAMNEMVMTAQEVAQNAANTATGAEDANQQARHGYEIVSNTVKGISALASGIQTASESIDKVSNDSQEIGRVLDVIKGIAKQTNLLALNAAIEAARAGEQGRGFAVVADEVRSLASRTETSTQEIQQMIERLQQGSEHAVTLMKKSNQQAEKSVEQASSAGDALQKITESVASINDMAAQIATAAEEQTSVNEEINRNITNISTISDSTSVEAENTHHSSKDLAELANNLHLLVSEFKV</sequence>
<protein>
    <submittedName>
        <fullName evidence="11">Methyl-accepting chemotaxis protein</fullName>
    </submittedName>
</protein>
<evidence type="ECO:0000256" key="4">
    <source>
        <dbReference type="ARBA" id="ARBA00023136"/>
    </source>
</evidence>
<evidence type="ECO:0000259" key="9">
    <source>
        <dbReference type="PROSITE" id="PS50111"/>
    </source>
</evidence>
<evidence type="ECO:0000256" key="8">
    <source>
        <dbReference type="SAM" id="Phobius"/>
    </source>
</evidence>
<evidence type="ECO:0000256" key="7">
    <source>
        <dbReference type="PROSITE-ProRule" id="PRU00284"/>
    </source>
</evidence>
<evidence type="ECO:0000256" key="2">
    <source>
        <dbReference type="ARBA" id="ARBA00022692"/>
    </source>
</evidence>
<keyword evidence="5 7" id="KW-0807">Transducer</keyword>
<dbReference type="InterPro" id="IPR024478">
    <property type="entry name" value="HlyB_4HB_MCP"/>
</dbReference>
<comment type="caution">
    <text evidence="11">The sequence shown here is derived from an EMBL/GenBank/DDBJ whole genome shotgun (WGS) entry which is preliminary data.</text>
</comment>
<keyword evidence="4 8" id="KW-0472">Membrane</keyword>
<evidence type="ECO:0000256" key="5">
    <source>
        <dbReference type="ARBA" id="ARBA00023224"/>
    </source>
</evidence>
<dbReference type="SUPFAM" id="SSF58104">
    <property type="entry name" value="Methyl-accepting chemotaxis protein (MCP) signaling domain"/>
    <property type="match status" value="1"/>
</dbReference>
<dbReference type="Pfam" id="PF00672">
    <property type="entry name" value="HAMP"/>
    <property type="match status" value="1"/>
</dbReference>
<evidence type="ECO:0000313" key="12">
    <source>
        <dbReference type="Proteomes" id="UP000197068"/>
    </source>
</evidence>
<gene>
    <name evidence="11" type="ORF">MTCD1_01291</name>
</gene>
<dbReference type="PANTHER" id="PTHR32089:SF119">
    <property type="entry name" value="METHYL-ACCEPTING CHEMOTAXIS PROTEIN CTPL"/>
    <property type="match status" value="1"/>
</dbReference>
<evidence type="ECO:0000256" key="6">
    <source>
        <dbReference type="ARBA" id="ARBA00029447"/>
    </source>
</evidence>
<dbReference type="Gene3D" id="1.10.287.950">
    <property type="entry name" value="Methyl-accepting chemotaxis protein"/>
    <property type="match status" value="1"/>
</dbReference>
<dbReference type="Pfam" id="PF12729">
    <property type="entry name" value="4HB_MCP_1"/>
    <property type="match status" value="1"/>
</dbReference>
<evidence type="ECO:0000256" key="1">
    <source>
        <dbReference type="ARBA" id="ARBA00004141"/>
    </source>
</evidence>
<dbReference type="RefSeq" id="WP_057179774.1">
    <property type="nucleotide sequence ID" value="NZ_BDQM01000007.1"/>
</dbReference>
<dbReference type="PROSITE" id="PS50885">
    <property type="entry name" value="HAMP"/>
    <property type="match status" value="1"/>
</dbReference>
<dbReference type="SMART" id="SM00283">
    <property type="entry name" value="MA"/>
    <property type="match status" value="1"/>
</dbReference>
<dbReference type="PANTHER" id="PTHR32089">
    <property type="entry name" value="METHYL-ACCEPTING CHEMOTAXIS PROTEIN MCPB"/>
    <property type="match status" value="1"/>
</dbReference>
<feature type="transmembrane region" description="Helical" evidence="8">
    <location>
        <begin position="198"/>
        <end position="220"/>
    </location>
</feature>
<dbReference type="CDD" id="cd06225">
    <property type="entry name" value="HAMP"/>
    <property type="match status" value="1"/>
</dbReference>
<feature type="domain" description="HAMP" evidence="10">
    <location>
        <begin position="221"/>
        <end position="274"/>
    </location>
</feature>
<reference evidence="11 12" key="1">
    <citation type="submission" date="2017-06" db="EMBL/GenBank/DDBJ databases">
        <title>Whole Genome Sequences of Colwellia marinimaniae MTCD1.</title>
        <authorList>
            <person name="Kusumoto H."/>
            <person name="Inoue M."/>
            <person name="Tanikawa K."/>
            <person name="Maeji H."/>
            <person name="Cameron J.H."/>
            <person name="Bartlett D.H."/>
        </authorList>
    </citation>
    <scope>NUCLEOTIDE SEQUENCE [LARGE SCALE GENOMIC DNA]</scope>
    <source>
        <strain evidence="11 12">MTCD1</strain>
    </source>
</reference>
<keyword evidence="3 8" id="KW-1133">Transmembrane helix</keyword>
<dbReference type="EMBL" id="BDQM01000007">
    <property type="protein sequence ID" value="GAW95688.1"/>
    <property type="molecule type" value="Genomic_DNA"/>
</dbReference>
<dbReference type="InterPro" id="IPR004090">
    <property type="entry name" value="Chemotax_Me-accpt_rcpt"/>
</dbReference>
<evidence type="ECO:0000256" key="3">
    <source>
        <dbReference type="ARBA" id="ARBA00022989"/>
    </source>
</evidence>
<evidence type="ECO:0000313" key="11">
    <source>
        <dbReference type="EMBL" id="GAW95688.1"/>
    </source>
</evidence>
<dbReference type="CDD" id="cd11386">
    <property type="entry name" value="MCP_signal"/>
    <property type="match status" value="1"/>
</dbReference>
<dbReference type="Proteomes" id="UP000197068">
    <property type="component" value="Unassembled WGS sequence"/>
</dbReference>
<feature type="domain" description="Methyl-accepting transducer" evidence="9">
    <location>
        <begin position="279"/>
        <end position="515"/>
    </location>
</feature>
<dbReference type="Pfam" id="PF00015">
    <property type="entry name" value="MCPsignal"/>
    <property type="match status" value="1"/>
</dbReference>
<keyword evidence="2 8" id="KW-0812">Transmembrane</keyword>
<dbReference type="PRINTS" id="PR00260">
    <property type="entry name" value="CHEMTRNSDUCR"/>
</dbReference>
<comment type="similarity">
    <text evidence="6">Belongs to the methyl-accepting chemotaxis (MCP) protein family.</text>
</comment>
<organism evidence="11 12">
    <name type="scientific">Colwellia marinimaniae</name>
    <dbReference type="NCBI Taxonomy" id="1513592"/>
    <lineage>
        <taxon>Bacteria</taxon>
        <taxon>Pseudomonadati</taxon>
        <taxon>Pseudomonadota</taxon>
        <taxon>Gammaproteobacteria</taxon>
        <taxon>Alteromonadales</taxon>
        <taxon>Colwelliaceae</taxon>
        <taxon>Colwellia</taxon>
    </lineage>
</organism>
<dbReference type="PROSITE" id="PS50111">
    <property type="entry name" value="CHEMOTAXIS_TRANSDUC_2"/>
    <property type="match status" value="1"/>
</dbReference>
<proteinExistence type="inferred from homology"/>